<keyword evidence="10 13" id="KW-0648">Protein biosynthesis</keyword>
<keyword evidence="4 13" id="KW-0963">Cytoplasm</keyword>
<keyword evidence="5 13" id="KW-0436">Ligase</keyword>
<dbReference type="HAMAP" id="MF_00041">
    <property type="entry name" value="Cys_tRNA_synth"/>
    <property type="match status" value="1"/>
</dbReference>
<sequence>MSLRLFDSATHEVRDFTPLVPGEVGIYLCGATVQAPPHIGHLRSAVAFDVLVRWLRRTGYRVTLVRNVTDIDDKILARAAEAGEPWWAWAMANERAFAAAYDAVGVLPPSYEPRATGHVPQMVALMETLVERGHAYVAGEGDVYFDVRSFPEYGALTNQRLEDMVPSPDGDPGSDDRKRDPRDFALWKAVKPTEPQTASWPTPFGRGRPGWHLECSAMAQRYLGAEFDIHGGGLDLRFPHHENEQAQSRAAGHGFARFWLHNGWVTQSGAKMSKSLGNGLLVTEVLRRTPSAVLRYAMTAVQYRSMLEWTDETLGEAEAAWDRLAGFVQRAVEQVGAVDDREVADAALPLDFVAAMDDDLNVPAALAVVHERLRAGNSALAARDLPDARGALVALRAMLDVLGLDPGSPQWATTGGDTRYALALDAVVRAQLDARAQARAVRDFTTADAIRDRLTAAGIVVEDAPAGARWSLAATREDHH</sequence>
<evidence type="ECO:0000313" key="16">
    <source>
        <dbReference type="EMBL" id="GEO34855.1"/>
    </source>
</evidence>
<keyword evidence="6 13" id="KW-0479">Metal-binding</keyword>
<accession>A0A512DEH2</accession>
<evidence type="ECO:0000256" key="12">
    <source>
        <dbReference type="ARBA" id="ARBA00047398"/>
    </source>
</evidence>
<comment type="caution">
    <text evidence="16">The sequence shown here is derived from an EMBL/GenBank/DDBJ whole genome shotgun (WGS) entry which is preliminary data.</text>
</comment>
<evidence type="ECO:0000256" key="4">
    <source>
        <dbReference type="ARBA" id="ARBA00022490"/>
    </source>
</evidence>
<comment type="cofactor">
    <cofactor evidence="13">
        <name>Zn(2+)</name>
        <dbReference type="ChEBI" id="CHEBI:29105"/>
    </cofactor>
    <text evidence="13">Binds 1 zinc ion per subunit.</text>
</comment>
<evidence type="ECO:0000256" key="8">
    <source>
        <dbReference type="ARBA" id="ARBA00022833"/>
    </source>
</evidence>
<dbReference type="EMBL" id="BJYY01000016">
    <property type="protein sequence ID" value="GEO34855.1"/>
    <property type="molecule type" value="Genomic_DNA"/>
</dbReference>
<evidence type="ECO:0000256" key="1">
    <source>
        <dbReference type="ARBA" id="ARBA00004496"/>
    </source>
</evidence>
<dbReference type="FunFam" id="3.40.50.620:FF:000068">
    <property type="entry name" value="Cysteine--tRNA ligase"/>
    <property type="match status" value="1"/>
</dbReference>
<dbReference type="GO" id="GO:0008270">
    <property type="term" value="F:zinc ion binding"/>
    <property type="evidence" value="ECO:0007669"/>
    <property type="project" value="UniProtKB-UniRule"/>
</dbReference>
<keyword evidence="9 13" id="KW-0067">ATP-binding</keyword>
<dbReference type="InterPro" id="IPR024909">
    <property type="entry name" value="Cys-tRNA/MSH_ligase"/>
</dbReference>
<dbReference type="PRINTS" id="PR00983">
    <property type="entry name" value="TRNASYNTHCYS"/>
</dbReference>
<comment type="catalytic activity">
    <reaction evidence="12 13">
        <text>tRNA(Cys) + L-cysteine + ATP = L-cysteinyl-tRNA(Cys) + AMP + diphosphate</text>
        <dbReference type="Rhea" id="RHEA:17773"/>
        <dbReference type="Rhea" id="RHEA-COMP:9661"/>
        <dbReference type="Rhea" id="RHEA-COMP:9679"/>
        <dbReference type="ChEBI" id="CHEBI:30616"/>
        <dbReference type="ChEBI" id="CHEBI:33019"/>
        <dbReference type="ChEBI" id="CHEBI:35235"/>
        <dbReference type="ChEBI" id="CHEBI:78442"/>
        <dbReference type="ChEBI" id="CHEBI:78517"/>
        <dbReference type="ChEBI" id="CHEBI:456215"/>
        <dbReference type="EC" id="6.1.1.16"/>
    </reaction>
</comment>
<evidence type="ECO:0000256" key="3">
    <source>
        <dbReference type="ARBA" id="ARBA00011245"/>
    </source>
</evidence>
<feature type="binding site" evidence="13">
    <location>
        <position position="244"/>
    </location>
    <ligand>
        <name>Zn(2+)</name>
        <dbReference type="ChEBI" id="CHEBI:29105"/>
    </ligand>
</feature>
<organism evidence="16 17">
    <name type="scientific">Cellulomonas aerilata</name>
    <dbReference type="NCBI Taxonomy" id="515326"/>
    <lineage>
        <taxon>Bacteria</taxon>
        <taxon>Bacillati</taxon>
        <taxon>Actinomycetota</taxon>
        <taxon>Actinomycetes</taxon>
        <taxon>Micrococcales</taxon>
        <taxon>Cellulomonadaceae</taxon>
        <taxon>Cellulomonas</taxon>
    </lineage>
</organism>
<evidence type="ECO:0000256" key="9">
    <source>
        <dbReference type="ARBA" id="ARBA00022840"/>
    </source>
</evidence>
<dbReference type="GO" id="GO:0006423">
    <property type="term" value="P:cysteinyl-tRNA aminoacylation"/>
    <property type="evidence" value="ECO:0007669"/>
    <property type="project" value="UniProtKB-UniRule"/>
</dbReference>
<dbReference type="PANTHER" id="PTHR10890">
    <property type="entry name" value="CYSTEINYL-TRNA SYNTHETASE"/>
    <property type="match status" value="1"/>
</dbReference>
<dbReference type="GO" id="GO:0004817">
    <property type="term" value="F:cysteine-tRNA ligase activity"/>
    <property type="evidence" value="ECO:0007669"/>
    <property type="project" value="UniProtKB-UniRule"/>
</dbReference>
<evidence type="ECO:0000256" key="14">
    <source>
        <dbReference type="SAM" id="MobiDB-lite"/>
    </source>
</evidence>
<proteinExistence type="inferred from homology"/>
<evidence type="ECO:0000256" key="5">
    <source>
        <dbReference type="ARBA" id="ARBA00022598"/>
    </source>
</evidence>
<dbReference type="AlphaFoldDB" id="A0A512DEH2"/>
<evidence type="ECO:0000256" key="10">
    <source>
        <dbReference type="ARBA" id="ARBA00022917"/>
    </source>
</evidence>
<dbReference type="Pfam" id="PF23493">
    <property type="entry name" value="CysS_C"/>
    <property type="match status" value="1"/>
</dbReference>
<dbReference type="InterPro" id="IPR009080">
    <property type="entry name" value="tRNAsynth_Ia_anticodon-bd"/>
</dbReference>
<feature type="short sequence motif" description="'KMSKS' region" evidence="13">
    <location>
        <begin position="271"/>
        <end position="275"/>
    </location>
</feature>
<evidence type="ECO:0000256" key="11">
    <source>
        <dbReference type="ARBA" id="ARBA00023146"/>
    </source>
</evidence>
<evidence type="ECO:0000256" key="13">
    <source>
        <dbReference type="HAMAP-Rule" id="MF_00041"/>
    </source>
</evidence>
<dbReference type="InterPro" id="IPR056411">
    <property type="entry name" value="CysS_C"/>
</dbReference>
<evidence type="ECO:0000256" key="6">
    <source>
        <dbReference type="ARBA" id="ARBA00022723"/>
    </source>
</evidence>
<dbReference type="GO" id="GO:0005829">
    <property type="term" value="C:cytosol"/>
    <property type="evidence" value="ECO:0007669"/>
    <property type="project" value="TreeGrafter"/>
</dbReference>
<protein>
    <recommendedName>
        <fullName evidence="13">Cysteine--tRNA ligase</fullName>
        <ecNumber evidence="13">6.1.1.16</ecNumber>
    </recommendedName>
    <alternativeName>
        <fullName evidence="13">Cysteinyl-tRNA synthetase</fullName>
        <shortName evidence="13">CysRS</shortName>
    </alternativeName>
</protein>
<dbReference type="Gene3D" id="3.40.50.620">
    <property type="entry name" value="HUPs"/>
    <property type="match status" value="1"/>
</dbReference>
<dbReference type="InterPro" id="IPR015273">
    <property type="entry name" value="Cys-tRNA-synt_Ia_DALR"/>
</dbReference>
<dbReference type="InterPro" id="IPR014729">
    <property type="entry name" value="Rossmann-like_a/b/a_fold"/>
</dbReference>
<dbReference type="Pfam" id="PF09190">
    <property type="entry name" value="DALR_2"/>
    <property type="match status" value="1"/>
</dbReference>
<dbReference type="GO" id="GO:0005524">
    <property type="term" value="F:ATP binding"/>
    <property type="evidence" value="ECO:0007669"/>
    <property type="project" value="UniProtKB-UniRule"/>
</dbReference>
<evidence type="ECO:0000256" key="7">
    <source>
        <dbReference type="ARBA" id="ARBA00022741"/>
    </source>
</evidence>
<dbReference type="Proteomes" id="UP000321181">
    <property type="component" value="Unassembled WGS sequence"/>
</dbReference>
<comment type="subunit">
    <text evidence="3 13">Monomer.</text>
</comment>
<feature type="binding site" evidence="13">
    <location>
        <position position="240"/>
    </location>
    <ligand>
        <name>Zn(2+)</name>
        <dbReference type="ChEBI" id="CHEBI:29105"/>
    </ligand>
</feature>
<feature type="region of interest" description="Disordered" evidence="14">
    <location>
        <begin position="158"/>
        <end position="180"/>
    </location>
</feature>
<comment type="subcellular location">
    <subcellularLocation>
        <location evidence="1 13">Cytoplasm</location>
    </subcellularLocation>
</comment>
<comment type="similarity">
    <text evidence="2 13">Belongs to the class-I aminoacyl-tRNA synthetase family.</text>
</comment>
<dbReference type="Pfam" id="PF01406">
    <property type="entry name" value="tRNA-synt_1e"/>
    <property type="match status" value="1"/>
</dbReference>
<evidence type="ECO:0000259" key="15">
    <source>
        <dbReference type="SMART" id="SM00840"/>
    </source>
</evidence>
<dbReference type="SMART" id="SM00840">
    <property type="entry name" value="DALR_2"/>
    <property type="match status" value="1"/>
</dbReference>
<evidence type="ECO:0000256" key="2">
    <source>
        <dbReference type="ARBA" id="ARBA00005594"/>
    </source>
</evidence>
<feature type="binding site" evidence="13">
    <location>
        <position position="215"/>
    </location>
    <ligand>
        <name>Zn(2+)</name>
        <dbReference type="ChEBI" id="CHEBI:29105"/>
    </ligand>
</feature>
<feature type="domain" description="Cysteinyl-tRNA synthetase class Ia DALR" evidence="15">
    <location>
        <begin position="351"/>
        <end position="413"/>
    </location>
</feature>
<dbReference type="RefSeq" id="WP_146905203.1">
    <property type="nucleotide sequence ID" value="NZ_BAAARM010000004.1"/>
</dbReference>
<keyword evidence="7 13" id="KW-0547">Nucleotide-binding</keyword>
<dbReference type="InterPro" id="IPR015803">
    <property type="entry name" value="Cys-tRNA-ligase"/>
</dbReference>
<dbReference type="Gene3D" id="1.20.120.1910">
    <property type="entry name" value="Cysteine-tRNA ligase, C-terminal anti-codon recognition domain"/>
    <property type="match status" value="1"/>
</dbReference>
<feature type="binding site" evidence="13">
    <location>
        <position position="29"/>
    </location>
    <ligand>
        <name>Zn(2+)</name>
        <dbReference type="ChEBI" id="CHEBI:29105"/>
    </ligand>
</feature>
<dbReference type="NCBIfam" id="TIGR00435">
    <property type="entry name" value="cysS"/>
    <property type="match status" value="1"/>
</dbReference>
<dbReference type="PANTHER" id="PTHR10890:SF30">
    <property type="entry name" value="CYSTEINE--TRNA LIGASE"/>
    <property type="match status" value="1"/>
</dbReference>
<name>A0A512DEH2_9CELL</name>
<feature type="short sequence motif" description="'HIGH' region" evidence="13">
    <location>
        <begin position="31"/>
        <end position="41"/>
    </location>
</feature>
<reference evidence="16 17" key="1">
    <citation type="submission" date="2019-07" db="EMBL/GenBank/DDBJ databases">
        <title>Whole genome shotgun sequence of Cellulomonas aerilata NBRC 106308.</title>
        <authorList>
            <person name="Hosoyama A."/>
            <person name="Uohara A."/>
            <person name="Ohji S."/>
            <person name="Ichikawa N."/>
        </authorList>
    </citation>
    <scope>NUCLEOTIDE SEQUENCE [LARGE SCALE GENOMIC DNA]</scope>
    <source>
        <strain evidence="16 17">NBRC 106308</strain>
    </source>
</reference>
<dbReference type="OrthoDB" id="9815130at2"/>
<keyword evidence="8 13" id="KW-0862">Zinc</keyword>
<dbReference type="SUPFAM" id="SSF52374">
    <property type="entry name" value="Nucleotidylyl transferase"/>
    <property type="match status" value="1"/>
</dbReference>
<evidence type="ECO:0000313" key="17">
    <source>
        <dbReference type="Proteomes" id="UP000321181"/>
    </source>
</evidence>
<feature type="binding site" evidence="13">
    <location>
        <position position="274"/>
    </location>
    <ligand>
        <name>ATP</name>
        <dbReference type="ChEBI" id="CHEBI:30616"/>
    </ligand>
</feature>
<dbReference type="InterPro" id="IPR032678">
    <property type="entry name" value="tRNA-synt_1_cat_dom"/>
</dbReference>
<keyword evidence="11 13" id="KW-0030">Aminoacyl-tRNA synthetase</keyword>
<dbReference type="SUPFAM" id="SSF47323">
    <property type="entry name" value="Anticodon-binding domain of a subclass of class I aminoacyl-tRNA synthetases"/>
    <property type="match status" value="1"/>
</dbReference>
<keyword evidence="17" id="KW-1185">Reference proteome</keyword>
<dbReference type="CDD" id="cd00672">
    <property type="entry name" value="CysRS_core"/>
    <property type="match status" value="1"/>
</dbReference>
<gene>
    <name evidence="13 16" type="primary">cysS</name>
    <name evidence="16" type="ORF">CAE01nite_25800</name>
</gene>
<dbReference type="EC" id="6.1.1.16" evidence="13"/>